<keyword evidence="1" id="KW-1133">Transmembrane helix</keyword>
<reference evidence="2 3" key="1">
    <citation type="journal article" date="2015" name="Nature">
        <title>rRNA introns, odd ribosomes, and small enigmatic genomes across a large radiation of phyla.</title>
        <authorList>
            <person name="Brown C.T."/>
            <person name="Hug L.A."/>
            <person name="Thomas B.C."/>
            <person name="Sharon I."/>
            <person name="Castelle C.J."/>
            <person name="Singh A."/>
            <person name="Wilkins M.J."/>
            <person name="Williams K.H."/>
            <person name="Banfield J.F."/>
        </authorList>
    </citation>
    <scope>NUCLEOTIDE SEQUENCE [LARGE SCALE GENOMIC DNA]</scope>
</reference>
<protein>
    <recommendedName>
        <fullName evidence="4">Membrane protein 6-pyruvoyl-tetrahydropterin synthase-related domain-containing protein</fullName>
    </recommendedName>
</protein>
<dbReference type="Proteomes" id="UP000033860">
    <property type="component" value="Unassembled WGS sequence"/>
</dbReference>
<gene>
    <name evidence="2" type="ORF">UX85_C0006G0002</name>
</gene>
<feature type="transmembrane region" description="Helical" evidence="1">
    <location>
        <begin position="31"/>
        <end position="52"/>
    </location>
</feature>
<feature type="transmembrane region" description="Helical" evidence="1">
    <location>
        <begin position="169"/>
        <end position="192"/>
    </location>
</feature>
<dbReference type="AlphaFoldDB" id="A0A0G1U3E3"/>
<evidence type="ECO:0008006" key="4">
    <source>
        <dbReference type="Google" id="ProtNLM"/>
    </source>
</evidence>
<comment type="caution">
    <text evidence="2">The sequence shown here is derived from an EMBL/GenBank/DDBJ whole genome shotgun (WGS) entry which is preliminary data.</text>
</comment>
<dbReference type="EMBL" id="LCNT01000006">
    <property type="protein sequence ID" value="KKU60868.1"/>
    <property type="molecule type" value="Genomic_DNA"/>
</dbReference>
<feature type="transmembrane region" description="Helical" evidence="1">
    <location>
        <begin position="408"/>
        <end position="425"/>
    </location>
</feature>
<feature type="transmembrane region" description="Helical" evidence="1">
    <location>
        <begin position="204"/>
        <end position="234"/>
    </location>
</feature>
<feature type="transmembrane region" description="Helical" evidence="1">
    <location>
        <begin position="254"/>
        <end position="275"/>
    </location>
</feature>
<feature type="transmembrane region" description="Helical" evidence="1">
    <location>
        <begin position="95"/>
        <end position="114"/>
    </location>
</feature>
<evidence type="ECO:0000313" key="3">
    <source>
        <dbReference type="Proteomes" id="UP000033860"/>
    </source>
</evidence>
<keyword evidence="1" id="KW-0812">Transmembrane</keyword>
<feature type="transmembrane region" description="Helical" evidence="1">
    <location>
        <begin position="348"/>
        <end position="369"/>
    </location>
</feature>
<evidence type="ECO:0000256" key="1">
    <source>
        <dbReference type="SAM" id="Phobius"/>
    </source>
</evidence>
<proteinExistence type="predicted"/>
<organism evidence="2 3">
    <name type="scientific">Candidatus Beckwithbacteria bacterium GW2011_GWB1_47_15</name>
    <dbReference type="NCBI Taxonomy" id="1618371"/>
    <lineage>
        <taxon>Bacteria</taxon>
        <taxon>Candidatus Beckwithiibacteriota</taxon>
    </lineage>
</organism>
<feature type="transmembrane region" description="Helical" evidence="1">
    <location>
        <begin position="121"/>
        <end position="142"/>
    </location>
</feature>
<feature type="transmembrane region" description="Helical" evidence="1">
    <location>
        <begin position="381"/>
        <end position="401"/>
    </location>
</feature>
<keyword evidence="1" id="KW-0472">Membrane</keyword>
<name>A0A0G1U3E3_9BACT</name>
<evidence type="ECO:0000313" key="2">
    <source>
        <dbReference type="EMBL" id="KKU60868.1"/>
    </source>
</evidence>
<accession>A0A0G1U3E3</accession>
<sequence>MELKALKLPPLKAFTPGVELRRACPPLEGHTPGVVIIVILLALGLFAMRTFWGPDFYDGHDAQNHLVRLYQFDNALKDGQVPPRWAGGLLAGRGYPVFIFAYPLPYFVAEAFYLSGFNLAVSLKLTFVLAYLISTIAMYYFATTYWQSRRAGFISALLWSWAPPIFEKIFIGAALGAVTSFAFIPLTFLLLYRLLKRPNLKRSIYLGLVVSFWFSSNFISPIVFLPLVVFFILTHLRHSGNGRRFLPEWKPFKYLSISFLLTLGLTAWFILPALLELKYTHFDDFVLSQYPEQFVSLKRLLYSRWGTDAPGWGNNPVSQQVGIAQWLAVGLAAAALIFRRPKTLTRKLWPFLIAFSLSIFLMLQVSQPVWDFLPLLPTVGIPWLFLPLAVFSAALSAGFLVKAVKNHRLLIAVYSLLIALALYGNRNHLRINEVRAYDNKFFESYIGVATGWNEHLPVWVKDMPQAFPDQKLEVLSGDCTVADQIVKSNLQTFSADCSQASSLRLNTAYYPGWQISADSIDLTPQIKANLDDVNGMMVFEVDPGNHTVTAQFTSTPLRQVAGWLSLITLLFTIFHLRGGKITFGRS</sequence>